<sequence>MEQIFMANLGMTMQEGKVKNWLVEDGSEVTKGQEVVELADDTEKLVKVIEAPASGKIKILLPANGSLVACGEPIAEIE</sequence>
<proteinExistence type="predicted"/>
<reference evidence="2 3" key="1">
    <citation type="submission" date="2021-05" db="EMBL/GenBank/DDBJ databases">
        <title>Fusibacter ferrireducens sp. nov., an anaerobic, sulfur- and Fe-reducing bacterium isolated from the mangrove sediment.</title>
        <authorList>
            <person name="Qiu D."/>
        </authorList>
    </citation>
    <scope>NUCLEOTIDE SEQUENCE [LARGE SCALE GENOMIC DNA]</scope>
    <source>
        <strain evidence="2 3">DSM 12116</strain>
    </source>
</reference>
<gene>
    <name evidence="2" type="ORF">KHM83_18070</name>
</gene>
<protein>
    <submittedName>
        <fullName evidence="2">Lipoyl domain-containing protein</fullName>
    </submittedName>
</protein>
<organism evidence="2 3">
    <name type="scientific">Fusibacter paucivorans</name>
    <dbReference type="NCBI Taxonomy" id="76009"/>
    <lineage>
        <taxon>Bacteria</taxon>
        <taxon>Bacillati</taxon>
        <taxon>Bacillota</taxon>
        <taxon>Clostridia</taxon>
        <taxon>Eubacteriales</taxon>
        <taxon>Eubacteriales Family XII. Incertae Sedis</taxon>
        <taxon>Fusibacter</taxon>
    </lineage>
</organism>
<dbReference type="RefSeq" id="WP_213238435.1">
    <property type="nucleotide sequence ID" value="NZ_JAHBCL010000046.1"/>
</dbReference>
<comment type="caution">
    <text evidence="2">The sequence shown here is derived from an EMBL/GenBank/DDBJ whole genome shotgun (WGS) entry which is preliminary data.</text>
</comment>
<dbReference type="Gene3D" id="2.40.50.100">
    <property type="match status" value="1"/>
</dbReference>
<dbReference type="Pfam" id="PF00364">
    <property type="entry name" value="Biotin_lipoyl"/>
    <property type="match status" value="1"/>
</dbReference>
<dbReference type="InterPro" id="IPR011053">
    <property type="entry name" value="Single_hybrid_motif"/>
</dbReference>
<dbReference type="CDD" id="cd06849">
    <property type="entry name" value="lipoyl_domain"/>
    <property type="match status" value="1"/>
</dbReference>
<dbReference type="SUPFAM" id="SSF51230">
    <property type="entry name" value="Single hybrid motif"/>
    <property type="match status" value="1"/>
</dbReference>
<dbReference type="Proteomes" id="UP000746471">
    <property type="component" value="Unassembled WGS sequence"/>
</dbReference>
<dbReference type="InterPro" id="IPR000089">
    <property type="entry name" value="Biotin_lipoyl"/>
</dbReference>
<name>A0ABS5PTS9_9FIRM</name>
<dbReference type="EMBL" id="JAHBCL010000046">
    <property type="protein sequence ID" value="MBS7528578.1"/>
    <property type="molecule type" value="Genomic_DNA"/>
</dbReference>
<keyword evidence="3" id="KW-1185">Reference proteome</keyword>
<feature type="domain" description="Lipoyl-binding" evidence="1">
    <location>
        <begin position="1"/>
        <end position="78"/>
    </location>
</feature>
<dbReference type="PROSITE" id="PS50968">
    <property type="entry name" value="BIOTINYL_LIPOYL"/>
    <property type="match status" value="1"/>
</dbReference>
<accession>A0ABS5PTS9</accession>
<evidence type="ECO:0000313" key="2">
    <source>
        <dbReference type="EMBL" id="MBS7528578.1"/>
    </source>
</evidence>
<evidence type="ECO:0000313" key="3">
    <source>
        <dbReference type="Proteomes" id="UP000746471"/>
    </source>
</evidence>
<evidence type="ECO:0000259" key="1">
    <source>
        <dbReference type="PROSITE" id="PS50968"/>
    </source>
</evidence>